<dbReference type="NCBIfam" id="NF037997">
    <property type="entry name" value="Na_Pi_symport"/>
    <property type="match status" value="1"/>
</dbReference>
<dbReference type="GO" id="GO:0005436">
    <property type="term" value="F:sodium:phosphate symporter activity"/>
    <property type="evidence" value="ECO:0007669"/>
    <property type="project" value="InterPro"/>
</dbReference>
<accession>A0A975F0U0</accession>
<dbReference type="InterPro" id="IPR004633">
    <property type="entry name" value="NaPi_cotrn-rel/YqeW-like"/>
</dbReference>
<feature type="transmembrane region" description="Helical" evidence="6">
    <location>
        <begin position="112"/>
        <end position="129"/>
    </location>
</feature>
<dbReference type="GO" id="GO:0005886">
    <property type="term" value="C:plasma membrane"/>
    <property type="evidence" value="ECO:0007669"/>
    <property type="project" value="UniProtKB-SubCell"/>
</dbReference>
<dbReference type="InterPro" id="IPR038078">
    <property type="entry name" value="PhoU-like_sf"/>
</dbReference>
<name>A0A975F0U0_9SPIR</name>
<feature type="transmembrane region" description="Helical" evidence="6">
    <location>
        <begin position="51"/>
        <end position="74"/>
    </location>
</feature>
<dbReference type="InterPro" id="IPR026022">
    <property type="entry name" value="PhoU_dom"/>
</dbReference>
<keyword evidence="5 6" id="KW-0472">Membrane</keyword>
<dbReference type="PANTHER" id="PTHR10010">
    <property type="entry name" value="SOLUTE CARRIER FAMILY 34 SODIUM PHOSPHATE , MEMBER 2-RELATED"/>
    <property type="match status" value="1"/>
</dbReference>
<dbReference type="SUPFAM" id="SSF109755">
    <property type="entry name" value="PhoU-like"/>
    <property type="match status" value="1"/>
</dbReference>
<keyword evidence="3 6" id="KW-0812">Transmembrane</keyword>
<comment type="subcellular location">
    <subcellularLocation>
        <location evidence="1">Cell membrane</location>
        <topology evidence="1">Multi-pass membrane protein</topology>
    </subcellularLocation>
</comment>
<feature type="transmembrane region" description="Helical" evidence="6">
    <location>
        <begin position="141"/>
        <end position="160"/>
    </location>
</feature>
<evidence type="ECO:0000256" key="5">
    <source>
        <dbReference type="ARBA" id="ARBA00023136"/>
    </source>
</evidence>
<dbReference type="Gene3D" id="1.20.58.220">
    <property type="entry name" value="Phosphate transport system protein phou homolog 2, domain 2"/>
    <property type="match status" value="1"/>
</dbReference>
<organism evidence="8 9">
    <name type="scientific">Treponema parvum</name>
    <dbReference type="NCBI Taxonomy" id="138851"/>
    <lineage>
        <taxon>Bacteria</taxon>
        <taxon>Pseudomonadati</taxon>
        <taxon>Spirochaetota</taxon>
        <taxon>Spirochaetia</taxon>
        <taxon>Spirochaetales</taxon>
        <taxon>Treponemataceae</taxon>
        <taxon>Treponema</taxon>
    </lineage>
</organism>
<dbReference type="PANTHER" id="PTHR10010:SF46">
    <property type="entry name" value="SODIUM-DEPENDENT PHOSPHATE TRANSPORT PROTEIN 2B"/>
    <property type="match status" value="1"/>
</dbReference>
<feature type="domain" description="PhoU" evidence="7">
    <location>
        <begin position="353"/>
        <end position="442"/>
    </location>
</feature>
<keyword evidence="2" id="KW-1003">Cell membrane</keyword>
<feature type="transmembrane region" description="Helical" evidence="6">
    <location>
        <begin position="284"/>
        <end position="306"/>
    </location>
</feature>
<protein>
    <submittedName>
        <fullName evidence="8">Na/Pi cotransporter family protein</fullName>
    </submittedName>
</protein>
<reference evidence="8" key="2">
    <citation type="journal article" date="2021" name="Microbiol. Resour. Announc.">
        <title>Complete Genome Sequences of Three Human Oral Treponema parvum Isolates.</title>
        <authorList>
            <person name="Zeng H."/>
            <person name="Watt R.M."/>
        </authorList>
    </citation>
    <scope>NUCLEOTIDE SEQUENCE</scope>
    <source>
        <strain evidence="8">ATCC 700773</strain>
    </source>
</reference>
<dbReference type="EMBL" id="CP054257">
    <property type="protein sequence ID" value="QTQ12409.1"/>
    <property type="molecule type" value="Genomic_DNA"/>
</dbReference>
<evidence type="ECO:0000256" key="2">
    <source>
        <dbReference type="ARBA" id="ARBA00022475"/>
    </source>
</evidence>
<evidence type="ECO:0000256" key="6">
    <source>
        <dbReference type="SAM" id="Phobius"/>
    </source>
</evidence>
<evidence type="ECO:0000313" key="8">
    <source>
        <dbReference type="EMBL" id="QTQ12409.1"/>
    </source>
</evidence>
<dbReference type="NCBIfam" id="TIGR00704">
    <property type="entry name" value="NaPi_cotrn_rel"/>
    <property type="match status" value="1"/>
</dbReference>
<dbReference type="Pfam" id="PF02690">
    <property type="entry name" value="Na_Pi_cotrans"/>
    <property type="match status" value="2"/>
</dbReference>
<dbReference type="GO" id="GO:0044341">
    <property type="term" value="P:sodium-dependent phosphate transport"/>
    <property type="evidence" value="ECO:0007669"/>
    <property type="project" value="InterPro"/>
</dbReference>
<feature type="transmembrane region" description="Helical" evidence="6">
    <location>
        <begin position="180"/>
        <end position="204"/>
    </location>
</feature>
<evidence type="ECO:0000256" key="3">
    <source>
        <dbReference type="ARBA" id="ARBA00022692"/>
    </source>
</evidence>
<evidence type="ECO:0000313" key="9">
    <source>
        <dbReference type="Proteomes" id="UP000671995"/>
    </source>
</evidence>
<gene>
    <name evidence="8" type="ORF">HRI96_09480</name>
</gene>
<dbReference type="Proteomes" id="UP000671995">
    <property type="component" value="Chromosome"/>
</dbReference>
<feature type="transmembrane region" description="Helical" evidence="6">
    <location>
        <begin position="251"/>
        <end position="272"/>
    </location>
</feature>
<dbReference type="AlphaFoldDB" id="A0A975F0U0"/>
<evidence type="ECO:0000256" key="1">
    <source>
        <dbReference type="ARBA" id="ARBA00004651"/>
    </source>
</evidence>
<reference evidence="8" key="1">
    <citation type="submission" date="2020-05" db="EMBL/GenBank/DDBJ databases">
        <authorList>
            <person name="Zeng H."/>
            <person name="Chan Y.K."/>
            <person name="Watt R.M."/>
        </authorList>
    </citation>
    <scope>NUCLEOTIDE SEQUENCE</scope>
    <source>
        <strain evidence="8">ATCC 700773</strain>
    </source>
</reference>
<dbReference type="RefSeq" id="WP_210117124.1">
    <property type="nucleotide sequence ID" value="NZ_CP054257.1"/>
</dbReference>
<proteinExistence type="predicted"/>
<sequence>MNIIQTVLQLAGSLAFLLYGMKMMSDGVQKSAGGSLQHILGFMTGNRLMAVITGILVTMIIQSSGATTVMVVSFVNSGLLTLTQSIGVIFGANIGTTVTAWIVALFGFNFKISLFAVPVFGLGYLFTLLKKLHKESIGEFLMGFGMLFLGLGMLSSVVSVEPEKILFLTQLQGMGFASTMIGVFAGFLLTVLLHSSSASTAIILTMAYNRILEWEFSAAMILGSNIGSTVDSVLAAVNTKVNARRAASIHVMFNVVGTVIAVIMLKPLLQMVDFLVPGDVYSSITYHIAMLHTIFNLLATVIFLPFTKQIAHLTERLIKPRENEKQAVYKLEFIDAIGRKNTLAHIVRAEKAIADMADLVIEMFDHLQLGFSDRSQNFIDKYMENLVRDEDYADQMSEQLTHYLLRCGNLPVGPSQQNNISLMMSIVDELENITDDCYNVACLLKKSIEKKMVFLQEDMDKLIPYVELVRQFITFIHININKRLSAEKLEFAKELEEQIDATRKNLKKTARKRLESGADVKSELLYIDVVRQIEKIGDCAFNIAGALSETR</sequence>
<evidence type="ECO:0000259" key="7">
    <source>
        <dbReference type="Pfam" id="PF01895"/>
    </source>
</evidence>
<keyword evidence="4 6" id="KW-1133">Transmembrane helix</keyword>
<feature type="transmembrane region" description="Helical" evidence="6">
    <location>
        <begin position="86"/>
        <end position="106"/>
    </location>
</feature>
<evidence type="ECO:0000256" key="4">
    <source>
        <dbReference type="ARBA" id="ARBA00022989"/>
    </source>
</evidence>
<dbReference type="InterPro" id="IPR003841">
    <property type="entry name" value="Na/Pi_transpt"/>
</dbReference>
<dbReference type="Pfam" id="PF01895">
    <property type="entry name" value="PhoU"/>
    <property type="match status" value="1"/>
</dbReference>